<protein>
    <recommendedName>
        <fullName evidence="4">Alkaline-shock protein</fullName>
    </recommendedName>
</protein>
<organism evidence="2 3">
    <name type="scientific">Anoxybacter fermentans</name>
    <dbReference type="NCBI Taxonomy" id="1323375"/>
    <lineage>
        <taxon>Bacteria</taxon>
        <taxon>Bacillati</taxon>
        <taxon>Bacillota</taxon>
        <taxon>Clostridia</taxon>
        <taxon>Halanaerobiales</taxon>
        <taxon>Anoxybacter</taxon>
    </lineage>
</organism>
<name>A0A3Q9HPP3_9FIRM</name>
<dbReference type="Pfam" id="PF03780">
    <property type="entry name" value="Asp23"/>
    <property type="match status" value="1"/>
</dbReference>
<evidence type="ECO:0000313" key="3">
    <source>
        <dbReference type="Proteomes" id="UP000267250"/>
    </source>
</evidence>
<dbReference type="OrthoDB" id="9793465at2"/>
<sequence length="120" mass="12952">MGHELSNNYGKISISREVIAVIAGLAAMECYGLVGMASQKVQDGLAELLGRENLTKGVTVRIDGNEVIIDLFIIVEYGINITEVANNVINKVKYTVEKMTGIKPSKININVQGVRIGAAY</sequence>
<evidence type="ECO:0000256" key="1">
    <source>
        <dbReference type="ARBA" id="ARBA00005721"/>
    </source>
</evidence>
<evidence type="ECO:0008006" key="4">
    <source>
        <dbReference type="Google" id="ProtNLM"/>
    </source>
</evidence>
<dbReference type="InterPro" id="IPR005531">
    <property type="entry name" value="Asp23"/>
</dbReference>
<dbReference type="EMBL" id="CP016379">
    <property type="protein sequence ID" value="AZR72870.1"/>
    <property type="molecule type" value="Genomic_DNA"/>
</dbReference>
<dbReference type="KEGG" id="aft:BBF96_05385"/>
<reference evidence="2 3" key="1">
    <citation type="submission" date="2016-07" db="EMBL/GenBank/DDBJ databases">
        <title>Genome and transcriptome analysis of iron-reducing fermentative bacteria Anoxybacter fermentans.</title>
        <authorList>
            <person name="Zeng X."/>
            <person name="Shao Z."/>
        </authorList>
    </citation>
    <scope>NUCLEOTIDE SEQUENCE [LARGE SCALE GENOMIC DNA]</scope>
    <source>
        <strain evidence="2 3">DY22613</strain>
    </source>
</reference>
<keyword evidence="3" id="KW-1185">Reference proteome</keyword>
<dbReference type="PANTHER" id="PTHR34297">
    <property type="entry name" value="HYPOTHETICAL CYTOSOLIC PROTEIN-RELATED"/>
    <property type="match status" value="1"/>
</dbReference>
<dbReference type="PANTHER" id="PTHR34297:SF2">
    <property type="entry name" value="ASP23_GLS24 FAMILY ENVELOPE STRESS RESPONSE PROTEIN"/>
    <property type="match status" value="1"/>
</dbReference>
<accession>A0A3Q9HPP3</accession>
<gene>
    <name evidence="2" type="ORF">BBF96_05385</name>
</gene>
<dbReference type="Proteomes" id="UP000267250">
    <property type="component" value="Chromosome"/>
</dbReference>
<comment type="similarity">
    <text evidence="1">Belongs to the asp23 family.</text>
</comment>
<evidence type="ECO:0000313" key="2">
    <source>
        <dbReference type="EMBL" id="AZR72870.1"/>
    </source>
</evidence>
<proteinExistence type="inferred from homology"/>
<dbReference type="RefSeq" id="WP_127016208.1">
    <property type="nucleotide sequence ID" value="NZ_CP016379.1"/>
</dbReference>
<dbReference type="AlphaFoldDB" id="A0A3Q9HPP3"/>